<dbReference type="Gene3D" id="1.10.10.10">
    <property type="entry name" value="Winged helix-like DNA-binding domain superfamily/Winged helix DNA-binding domain"/>
    <property type="match status" value="1"/>
</dbReference>
<comment type="similarity">
    <text evidence="1">Belongs to the LysR transcriptional regulatory family.</text>
</comment>
<name>A0A1H1GQS3_9ACTN</name>
<reference evidence="7" key="1">
    <citation type="submission" date="2016-10" db="EMBL/GenBank/DDBJ databases">
        <authorList>
            <person name="Varghese N."/>
            <person name="Submissions S."/>
        </authorList>
    </citation>
    <scope>NUCLEOTIDE SEQUENCE [LARGE SCALE GENOMIC DNA]</scope>
    <source>
        <strain evidence="7">DSM 45459</strain>
    </source>
</reference>
<dbReference type="RefSeq" id="WP_092527968.1">
    <property type="nucleotide sequence ID" value="NZ_FNKO01000002.1"/>
</dbReference>
<dbReference type="SUPFAM" id="SSF46785">
    <property type="entry name" value="Winged helix' DNA-binding domain"/>
    <property type="match status" value="1"/>
</dbReference>
<dbReference type="Pfam" id="PF03466">
    <property type="entry name" value="LysR_substrate"/>
    <property type="match status" value="1"/>
</dbReference>
<dbReference type="PANTHER" id="PTHR30346:SF29">
    <property type="entry name" value="LYSR SUBSTRATE-BINDING"/>
    <property type="match status" value="1"/>
</dbReference>
<keyword evidence="3 6" id="KW-0238">DNA-binding</keyword>
<dbReference type="InterPro" id="IPR036390">
    <property type="entry name" value="WH_DNA-bd_sf"/>
</dbReference>
<proteinExistence type="inferred from homology"/>
<dbReference type="GO" id="GO:0032993">
    <property type="term" value="C:protein-DNA complex"/>
    <property type="evidence" value="ECO:0007669"/>
    <property type="project" value="TreeGrafter"/>
</dbReference>
<dbReference type="EMBL" id="FNKO01000002">
    <property type="protein sequence ID" value="SDR15226.1"/>
    <property type="molecule type" value="Genomic_DNA"/>
</dbReference>
<evidence type="ECO:0000256" key="3">
    <source>
        <dbReference type="ARBA" id="ARBA00023125"/>
    </source>
</evidence>
<dbReference type="InterPro" id="IPR000847">
    <property type="entry name" value="LysR_HTH_N"/>
</dbReference>
<dbReference type="OrthoDB" id="4131546at2"/>
<gene>
    <name evidence="6" type="ORF">SAMN04489718_3788</name>
</gene>
<evidence type="ECO:0000313" key="6">
    <source>
        <dbReference type="EMBL" id="SDR15226.1"/>
    </source>
</evidence>
<dbReference type="Gene3D" id="3.40.190.10">
    <property type="entry name" value="Periplasmic binding protein-like II"/>
    <property type="match status" value="2"/>
</dbReference>
<dbReference type="GO" id="GO:0003677">
    <property type="term" value="F:DNA binding"/>
    <property type="evidence" value="ECO:0007669"/>
    <property type="project" value="UniProtKB-KW"/>
</dbReference>
<evidence type="ECO:0000256" key="1">
    <source>
        <dbReference type="ARBA" id="ARBA00009437"/>
    </source>
</evidence>
<dbReference type="PROSITE" id="PS50931">
    <property type="entry name" value="HTH_LYSR"/>
    <property type="match status" value="1"/>
</dbReference>
<evidence type="ECO:0000259" key="5">
    <source>
        <dbReference type="PROSITE" id="PS50931"/>
    </source>
</evidence>
<keyword evidence="2" id="KW-0805">Transcription regulation</keyword>
<organism evidence="6 7">
    <name type="scientific">Actinopolyspora saharensis</name>
    <dbReference type="NCBI Taxonomy" id="995062"/>
    <lineage>
        <taxon>Bacteria</taxon>
        <taxon>Bacillati</taxon>
        <taxon>Actinomycetota</taxon>
        <taxon>Actinomycetes</taxon>
        <taxon>Actinopolysporales</taxon>
        <taxon>Actinopolysporaceae</taxon>
        <taxon>Actinopolyspora</taxon>
    </lineage>
</organism>
<sequence>MLDVRRLQVLRAVVNSGSVSAAADNLGYTPSAVSQQLGVLEREAGLPLFEKAGRGIRPTEAGTMLAERARKLSEILTETEAELAERRAGRTGVLRVRFFQSAGIALIPPAVAGFRARCPDVRLDLGMREDGLLEQLVEGAADVAVFVVGREVPALSGIRVTHLIDEPYRLVLPEGHPLCAQDPVDLGSLAGESWVQESFTQGPCAESLQDAFAAAGITPNVTLEPDSPQAAQGFVAAGLGVSLIPRLGLDPVHPNVAVRSLRKPEPVRRIHVAVRESVARLSSTRILLETLSEVAG</sequence>
<dbReference type="InterPro" id="IPR036388">
    <property type="entry name" value="WH-like_DNA-bd_sf"/>
</dbReference>
<feature type="domain" description="HTH lysR-type" evidence="5">
    <location>
        <begin position="2"/>
        <end position="59"/>
    </location>
</feature>
<evidence type="ECO:0000313" key="7">
    <source>
        <dbReference type="Proteomes" id="UP000199301"/>
    </source>
</evidence>
<dbReference type="InterPro" id="IPR005119">
    <property type="entry name" value="LysR_subst-bd"/>
</dbReference>
<protein>
    <submittedName>
        <fullName evidence="6">DNA-binding transcriptional regulator, LysR family</fullName>
    </submittedName>
</protein>
<keyword evidence="4" id="KW-0804">Transcription</keyword>
<dbReference type="Pfam" id="PF00126">
    <property type="entry name" value="HTH_1"/>
    <property type="match status" value="1"/>
</dbReference>
<accession>A0A1H1GQS3</accession>
<evidence type="ECO:0000256" key="2">
    <source>
        <dbReference type="ARBA" id="ARBA00023015"/>
    </source>
</evidence>
<evidence type="ECO:0000256" key="4">
    <source>
        <dbReference type="ARBA" id="ARBA00023163"/>
    </source>
</evidence>
<keyword evidence="7" id="KW-1185">Reference proteome</keyword>
<dbReference type="PANTHER" id="PTHR30346">
    <property type="entry name" value="TRANSCRIPTIONAL DUAL REGULATOR HCAR-RELATED"/>
    <property type="match status" value="1"/>
</dbReference>
<dbReference type="GO" id="GO:0003700">
    <property type="term" value="F:DNA-binding transcription factor activity"/>
    <property type="evidence" value="ECO:0007669"/>
    <property type="project" value="InterPro"/>
</dbReference>
<dbReference type="SUPFAM" id="SSF53850">
    <property type="entry name" value="Periplasmic binding protein-like II"/>
    <property type="match status" value="1"/>
</dbReference>
<dbReference type="AlphaFoldDB" id="A0A1H1GQS3"/>
<dbReference type="CDD" id="cd08423">
    <property type="entry name" value="PBP2_LTTR_like_6"/>
    <property type="match status" value="1"/>
</dbReference>
<dbReference type="STRING" id="995062.SAMN04489718_3788"/>
<dbReference type="Proteomes" id="UP000199301">
    <property type="component" value="Unassembled WGS sequence"/>
</dbReference>